<organism evidence="2 3">
    <name type="scientific">Veillonella magna</name>
    <dbReference type="NCBI Taxonomy" id="464322"/>
    <lineage>
        <taxon>Bacteria</taxon>
        <taxon>Bacillati</taxon>
        <taxon>Bacillota</taxon>
        <taxon>Negativicutes</taxon>
        <taxon>Veillonellales</taxon>
        <taxon>Veillonellaceae</taxon>
        <taxon>Veillonella</taxon>
    </lineage>
</organism>
<accession>A0ABS2GEU3</accession>
<gene>
    <name evidence="2" type="ORF">H6A01_04970</name>
</gene>
<feature type="region of interest" description="Disordered" evidence="1">
    <location>
        <begin position="213"/>
        <end position="235"/>
    </location>
</feature>
<protein>
    <recommendedName>
        <fullName evidence="4">PepSY domain-containing protein</fullName>
    </recommendedName>
</protein>
<dbReference type="Proteomes" id="UP000707138">
    <property type="component" value="Unassembled WGS sequence"/>
</dbReference>
<dbReference type="EMBL" id="JACJLA010000007">
    <property type="protein sequence ID" value="MBM6912674.1"/>
    <property type="molecule type" value="Genomic_DNA"/>
</dbReference>
<evidence type="ECO:0000256" key="1">
    <source>
        <dbReference type="SAM" id="MobiDB-lite"/>
    </source>
</evidence>
<evidence type="ECO:0000313" key="3">
    <source>
        <dbReference type="Proteomes" id="UP000707138"/>
    </source>
</evidence>
<evidence type="ECO:0008006" key="4">
    <source>
        <dbReference type="Google" id="ProtNLM"/>
    </source>
</evidence>
<keyword evidence="3" id="KW-1185">Reference proteome</keyword>
<feature type="compositionally biased region" description="Basic and acidic residues" evidence="1">
    <location>
        <begin position="213"/>
        <end position="223"/>
    </location>
</feature>
<dbReference type="RefSeq" id="WP_205087762.1">
    <property type="nucleotide sequence ID" value="NZ_JACJLA010000007.1"/>
</dbReference>
<sequence>MKQTETKATMTQIKSSVSPVHYKTWGRRAFAGALALTVMGGFGISSAASYDVQASPATPSASMTATDEAMVENVQAQPVVEDQTAAEQQSTNLQQATTNKVKHQQMAILDETTARSIVAKTVNVPEDQLTFKDISLIQVKAPASQVALHPIYRALATHEGVVYDVSLDAVTGLVIATNFAQAQPAAPMATMMPAESTAQNQPIVTDADTTVKETTEISARQDEEAAEGTTATIQK</sequence>
<name>A0ABS2GEU3_9FIRM</name>
<reference evidence="2 3" key="1">
    <citation type="journal article" date="2021" name="Sci. Rep.">
        <title>The distribution of antibiotic resistance genes in chicken gut microbiota commensals.</title>
        <authorList>
            <person name="Juricova H."/>
            <person name="Matiasovicova J."/>
            <person name="Kubasova T."/>
            <person name="Cejkova D."/>
            <person name="Rychlik I."/>
        </authorList>
    </citation>
    <scope>NUCLEOTIDE SEQUENCE [LARGE SCALE GENOMIC DNA]</scope>
    <source>
        <strain evidence="2 3">An537</strain>
    </source>
</reference>
<evidence type="ECO:0000313" key="2">
    <source>
        <dbReference type="EMBL" id="MBM6912674.1"/>
    </source>
</evidence>
<comment type="caution">
    <text evidence="2">The sequence shown here is derived from an EMBL/GenBank/DDBJ whole genome shotgun (WGS) entry which is preliminary data.</text>
</comment>
<proteinExistence type="predicted"/>